<feature type="compositionally biased region" description="Low complexity" evidence="3">
    <location>
        <begin position="1"/>
        <end position="23"/>
    </location>
</feature>
<dbReference type="Gene3D" id="2.40.10.120">
    <property type="match status" value="1"/>
</dbReference>
<keyword evidence="2" id="KW-0378">Hydrolase</keyword>
<dbReference type="GO" id="GO:0004252">
    <property type="term" value="F:serine-type endopeptidase activity"/>
    <property type="evidence" value="ECO:0007669"/>
    <property type="project" value="InterPro"/>
</dbReference>
<gene>
    <name evidence="6" type="ORF">SAMN02910280_1364</name>
</gene>
<evidence type="ECO:0000256" key="2">
    <source>
        <dbReference type="ARBA" id="ARBA00022801"/>
    </source>
</evidence>
<evidence type="ECO:0000313" key="6">
    <source>
        <dbReference type="EMBL" id="SFW24653.1"/>
    </source>
</evidence>
<dbReference type="PANTHER" id="PTHR43343:SF3">
    <property type="entry name" value="PROTEASE DO-LIKE 8, CHLOROPLASTIC"/>
    <property type="match status" value="1"/>
</dbReference>
<dbReference type="SUPFAM" id="SSF50494">
    <property type="entry name" value="Trypsin-like serine proteases"/>
    <property type="match status" value="1"/>
</dbReference>
<keyword evidence="4" id="KW-0472">Membrane</keyword>
<dbReference type="Gene3D" id="2.30.42.10">
    <property type="match status" value="1"/>
</dbReference>
<dbReference type="EMBL" id="FPIP01000002">
    <property type="protein sequence ID" value="SFW24653.1"/>
    <property type="molecule type" value="Genomic_DNA"/>
</dbReference>
<dbReference type="RefSeq" id="WP_072299707.1">
    <property type="nucleotide sequence ID" value="NZ_FPIP01000002.1"/>
</dbReference>
<organism evidence="6 7">
    <name type="scientific">Ruminococcus flavefaciens</name>
    <dbReference type="NCBI Taxonomy" id="1265"/>
    <lineage>
        <taxon>Bacteria</taxon>
        <taxon>Bacillati</taxon>
        <taxon>Bacillota</taxon>
        <taxon>Clostridia</taxon>
        <taxon>Eubacteriales</taxon>
        <taxon>Oscillospiraceae</taxon>
        <taxon>Ruminococcus</taxon>
    </lineage>
</organism>
<dbReference type="PANTHER" id="PTHR43343">
    <property type="entry name" value="PEPTIDASE S12"/>
    <property type="match status" value="1"/>
</dbReference>
<keyword evidence="4" id="KW-0812">Transmembrane</keyword>
<dbReference type="InterPro" id="IPR001940">
    <property type="entry name" value="Peptidase_S1C"/>
</dbReference>
<dbReference type="InterPro" id="IPR001478">
    <property type="entry name" value="PDZ"/>
</dbReference>
<feature type="compositionally biased region" description="Acidic residues" evidence="3">
    <location>
        <begin position="484"/>
        <end position="500"/>
    </location>
</feature>
<dbReference type="AlphaFoldDB" id="A0A1K1MNL7"/>
<proteinExistence type="predicted"/>
<protein>
    <submittedName>
        <fullName evidence="6">Serine protease Do</fullName>
    </submittedName>
</protein>
<evidence type="ECO:0000313" key="7">
    <source>
        <dbReference type="Proteomes" id="UP000183461"/>
    </source>
</evidence>
<dbReference type="PROSITE" id="PS50106">
    <property type="entry name" value="PDZ"/>
    <property type="match status" value="1"/>
</dbReference>
<accession>A0A1K1MNL7</accession>
<name>A0A1K1MNL7_RUMFL</name>
<evidence type="ECO:0000256" key="1">
    <source>
        <dbReference type="ARBA" id="ARBA00022670"/>
    </source>
</evidence>
<keyword evidence="1 6" id="KW-0645">Protease</keyword>
<feature type="region of interest" description="Disordered" evidence="3">
    <location>
        <begin position="462"/>
        <end position="533"/>
    </location>
</feature>
<evidence type="ECO:0000256" key="4">
    <source>
        <dbReference type="SAM" id="Phobius"/>
    </source>
</evidence>
<sequence>MSEYNYNYNNQQNPNNNGENYNGFSTDSTEAPKKKKHTGLKVTAFIMAMALVSGGSIGAYRYFAGESLSGDSVIEELEDDAESTTKEATKELLASKAVSLIKPQEVGGNALSNEEIVEKVLPSVVGIESTFTTEQTISSGLDGFEDFFDFGFGFGNGFGNGFGGNGRSSEPVTREYKGTGTGVIISENGYIVTNAHVIYDGEYGGEKADSVSVVLDDDKTYDAEIIGYDTDCDLAVLKIDATGLTAAEFGNSDELRLGESVIAIGNPLGFELMDTVTGGMISGLNRNITINDKAMNLIQTDAAINSGNSGGPLINKYGQVIGINSSKMSSSYSSSGASIEGIGFAIPSNLTSSIIDDLMKFGYVTGKPQLGISAQTVSETAAKMYDWPTGIYVYAVNKGSAAEKAGLRKGDIITEVDGEKVASSEELIAQLNKHSAGEEIEITFVRDDEDKTVKVTLDEKVVDQSKDDESEKSKSKNSSKNEEKSEEEDEDEADEKDDEDEKKSEKKSKSDKAEKAEKAEKSDKSDEAEDEEK</sequence>
<reference evidence="6 7" key="1">
    <citation type="submission" date="2016-11" db="EMBL/GenBank/DDBJ databases">
        <authorList>
            <person name="Jaros S."/>
            <person name="Januszkiewicz K."/>
            <person name="Wedrychowicz H."/>
        </authorList>
    </citation>
    <scope>NUCLEOTIDE SEQUENCE [LARGE SCALE GENOMIC DNA]</scope>
    <source>
        <strain evidence="6 7">YL228</strain>
    </source>
</reference>
<dbReference type="Pfam" id="PF13180">
    <property type="entry name" value="PDZ_2"/>
    <property type="match status" value="1"/>
</dbReference>
<evidence type="ECO:0000259" key="5">
    <source>
        <dbReference type="PROSITE" id="PS50106"/>
    </source>
</evidence>
<keyword evidence="4" id="KW-1133">Transmembrane helix</keyword>
<feature type="region of interest" description="Disordered" evidence="3">
    <location>
        <begin position="1"/>
        <end position="33"/>
    </location>
</feature>
<evidence type="ECO:0000256" key="3">
    <source>
        <dbReference type="SAM" id="MobiDB-lite"/>
    </source>
</evidence>
<dbReference type="SUPFAM" id="SSF50156">
    <property type="entry name" value="PDZ domain-like"/>
    <property type="match status" value="1"/>
</dbReference>
<dbReference type="InterPro" id="IPR009003">
    <property type="entry name" value="Peptidase_S1_PA"/>
</dbReference>
<feature type="transmembrane region" description="Helical" evidence="4">
    <location>
        <begin position="42"/>
        <end position="63"/>
    </location>
</feature>
<dbReference type="PRINTS" id="PR00834">
    <property type="entry name" value="PROTEASES2C"/>
</dbReference>
<dbReference type="SMART" id="SM00228">
    <property type="entry name" value="PDZ"/>
    <property type="match status" value="1"/>
</dbReference>
<dbReference type="InterPro" id="IPR036034">
    <property type="entry name" value="PDZ_sf"/>
</dbReference>
<feature type="domain" description="PDZ" evidence="5">
    <location>
        <begin position="358"/>
        <end position="448"/>
    </location>
</feature>
<feature type="compositionally biased region" description="Basic and acidic residues" evidence="3">
    <location>
        <begin position="462"/>
        <end position="483"/>
    </location>
</feature>
<dbReference type="Proteomes" id="UP000183461">
    <property type="component" value="Unassembled WGS sequence"/>
</dbReference>
<dbReference type="GO" id="GO:0006508">
    <property type="term" value="P:proteolysis"/>
    <property type="evidence" value="ECO:0007669"/>
    <property type="project" value="UniProtKB-KW"/>
</dbReference>
<feature type="compositionally biased region" description="Basic and acidic residues" evidence="3">
    <location>
        <begin position="501"/>
        <end position="525"/>
    </location>
</feature>
<dbReference type="Pfam" id="PF13365">
    <property type="entry name" value="Trypsin_2"/>
    <property type="match status" value="1"/>
</dbReference>
<dbReference type="InterPro" id="IPR051201">
    <property type="entry name" value="Chloro_Bact_Ser_Proteases"/>
</dbReference>